<accession>A0AAD3Y4H3</accession>
<evidence type="ECO:0000256" key="6">
    <source>
        <dbReference type="ARBA" id="ARBA00022737"/>
    </source>
</evidence>
<keyword evidence="8 10" id="KW-0472">Membrane</keyword>
<evidence type="ECO:0000256" key="2">
    <source>
        <dbReference type="ARBA" id="ARBA00009592"/>
    </source>
</evidence>
<reference evidence="13" key="1">
    <citation type="submission" date="2023-05" db="EMBL/GenBank/DDBJ databases">
        <title>Nepenthes gracilis genome sequencing.</title>
        <authorList>
            <person name="Fukushima K."/>
        </authorList>
    </citation>
    <scope>NUCLEOTIDE SEQUENCE</scope>
    <source>
        <strain evidence="13">SING2019-196</strain>
    </source>
</reference>
<dbReference type="Pfam" id="PF12799">
    <property type="entry name" value="LRR_4"/>
    <property type="match status" value="1"/>
</dbReference>
<comment type="similarity">
    <text evidence="2">Belongs to the RLP family.</text>
</comment>
<dbReference type="Pfam" id="PF00560">
    <property type="entry name" value="LRR_1"/>
    <property type="match status" value="9"/>
</dbReference>
<name>A0AAD3Y4H3_NEPGR</name>
<feature type="transmembrane region" description="Helical" evidence="10">
    <location>
        <begin position="1076"/>
        <end position="1098"/>
    </location>
</feature>
<evidence type="ECO:0000256" key="9">
    <source>
        <dbReference type="ARBA" id="ARBA00023180"/>
    </source>
</evidence>
<comment type="caution">
    <text evidence="13">The sequence shown here is derived from an EMBL/GenBank/DDBJ whole genome shotgun (WGS) entry which is preliminary data.</text>
</comment>
<dbReference type="InterPro" id="IPR051502">
    <property type="entry name" value="RLP_Defense_Trigger"/>
</dbReference>
<evidence type="ECO:0000256" key="8">
    <source>
        <dbReference type="ARBA" id="ARBA00023136"/>
    </source>
</evidence>
<gene>
    <name evidence="13" type="ORF">Nepgr_028394</name>
</gene>
<keyword evidence="7 10" id="KW-1133">Transmembrane helix</keyword>
<evidence type="ECO:0000256" key="4">
    <source>
        <dbReference type="ARBA" id="ARBA00022692"/>
    </source>
</evidence>
<feature type="transmembrane region" description="Helical" evidence="10">
    <location>
        <begin position="1105"/>
        <end position="1124"/>
    </location>
</feature>
<sequence length="1130" mass="127435">MMVAVMIMVVYCQIDGGGGCWEEERTALLQLKVSINYPAGSLLLSWKEDKHSNCCRWEGVSCDSQGRVTSLSLDNLRREEPLGDWHLNASLFLPLHQLRELSLQFNSMVSWREDKACESLASKLTHLEVLDISFNKLDNSALPPVSTLASIRKLDLSGNFLEGFINFHDIEALENLDELHLNINYISGFTGRKNSNRVSTSLKKLKFIDLTYNNLNNDILLHLNKIPSLQHLILAQNQLTGSIHGRDIEHLENLEELDLSHNTIDSFITSSASSSSRLKNLKVLDLSYNNFTSNILSSLGAFSSVRQLYLTNNNMTGSVHLSDIEALQNLVELDLSNTDIYRFRTTNRPYNLLHIERLYMDDCFLLNRNLLQGLGVMTSLKVLTLYNAKLSGELTSYGWLCELRNLQVLDLSDNGFNGTLPPCLLNITSLRILDLWRNQLSENITTSPLVRLTSLEYLSLSYNNFQIPHSFSPFANHSNLKIVLGDSNVIIREFELQPIIPRFQLQILSLSNCMLYGEPPSFLFYQHDLRVADLSNSNLQGNFPAWLFDNNTRLQGLHLRQSLLTGPFQFPVHPHLSIATIDVSHNEMVGKIPVNFNVTFPNLKRLDVSNNAFERKSPPCFRDMNSLQTLNLSNNHLSGKLPQNFVAGSPIQFLDISNNDLEGPISWVSNLTHLDSLYLQGNNFSGKIPVNLSTNLQTMDLSSNHFSGELPRWMNVSNFKEINMSQNHLEGRIPEEYCELYNLDFLDLSENNLTGIIPPCFPPFIKYVHLSKNRLSGPFPYAFRSNTDLLVLDLSYNNLTGRLPNWIGDLGTLSILLLGSNHFEGNIPTGLCNLNQLSILDLSKNNLYGPIPRCLNNITFQPSDAKAYDGSSFTLSEQPLYEKTKGKMPYLDDTNYSMIYNDLFLSIQERVEFTTKSMAYSYEGKVLVYMSGIDLSCNKLTGEIPPDMGSLSEIRALNLSHNNLLGSIPATFSNLGQIESLDLSYNFLNGSIPPELTQLTYLEAFSVAHNNLSGKTLGLKDQFGTFGEASYEGNPFLCGPPLPKNCTDAGSPSLIPISEEDNQEDNDDDWIDMGTFYVSFVVSYIIMFLGIVIVLVINPNWRRRWFCLVDNIVISSYCFVVVNFRKLKKG</sequence>
<evidence type="ECO:0000256" key="7">
    <source>
        <dbReference type="ARBA" id="ARBA00022989"/>
    </source>
</evidence>
<dbReference type="SMART" id="SM00369">
    <property type="entry name" value="LRR_TYP"/>
    <property type="match status" value="15"/>
</dbReference>
<dbReference type="PRINTS" id="PR00019">
    <property type="entry name" value="LEURICHRPT"/>
</dbReference>
<keyword evidence="5 11" id="KW-0732">Signal</keyword>
<dbReference type="GO" id="GO:0009791">
    <property type="term" value="P:post-embryonic development"/>
    <property type="evidence" value="ECO:0007669"/>
    <property type="project" value="UniProtKB-ARBA"/>
</dbReference>
<comment type="subcellular location">
    <subcellularLocation>
        <location evidence="1">Cell membrane</location>
        <topology evidence="1">Single-pass type I membrane protein</topology>
    </subcellularLocation>
</comment>
<dbReference type="PROSITE" id="PS51450">
    <property type="entry name" value="LRR"/>
    <property type="match status" value="1"/>
</dbReference>
<keyword evidence="4 10" id="KW-0812">Transmembrane</keyword>
<dbReference type="InterPro" id="IPR001611">
    <property type="entry name" value="Leu-rich_rpt"/>
</dbReference>
<proteinExistence type="inferred from homology"/>
<keyword evidence="14" id="KW-1185">Reference proteome</keyword>
<dbReference type="PANTHER" id="PTHR48062:SF21">
    <property type="entry name" value="RECEPTOR-LIKE PROTEIN 12"/>
    <property type="match status" value="1"/>
</dbReference>
<keyword evidence="6" id="KW-0677">Repeat</keyword>
<dbReference type="InterPro" id="IPR003591">
    <property type="entry name" value="Leu-rich_rpt_typical-subtyp"/>
</dbReference>
<dbReference type="InterPro" id="IPR025875">
    <property type="entry name" value="Leu-rich_rpt_4"/>
</dbReference>
<dbReference type="AlphaFoldDB" id="A0AAD3Y4H3"/>
<dbReference type="FunFam" id="3.80.10.10:FF:000383">
    <property type="entry name" value="Leucine-rich repeat receptor protein kinase EMS1"/>
    <property type="match status" value="1"/>
</dbReference>
<protein>
    <recommendedName>
        <fullName evidence="12">Leucine-rich repeat-containing N-terminal plant-type domain-containing protein</fullName>
    </recommendedName>
</protein>
<dbReference type="SUPFAM" id="SSF52058">
    <property type="entry name" value="L domain-like"/>
    <property type="match status" value="4"/>
</dbReference>
<evidence type="ECO:0000256" key="1">
    <source>
        <dbReference type="ARBA" id="ARBA00004251"/>
    </source>
</evidence>
<evidence type="ECO:0000313" key="13">
    <source>
        <dbReference type="EMBL" id="GMH26551.1"/>
    </source>
</evidence>
<dbReference type="FunFam" id="3.80.10.10:FF:000233">
    <property type="entry name" value="Leucine-rich repeat receptor-like protein kinase TDR"/>
    <property type="match status" value="1"/>
</dbReference>
<dbReference type="InterPro" id="IPR013210">
    <property type="entry name" value="LRR_N_plant-typ"/>
</dbReference>
<dbReference type="EMBL" id="BSYO01000031">
    <property type="protein sequence ID" value="GMH26551.1"/>
    <property type="molecule type" value="Genomic_DNA"/>
</dbReference>
<evidence type="ECO:0000256" key="11">
    <source>
        <dbReference type="SAM" id="SignalP"/>
    </source>
</evidence>
<evidence type="ECO:0000256" key="5">
    <source>
        <dbReference type="ARBA" id="ARBA00022729"/>
    </source>
</evidence>
<feature type="chain" id="PRO_5042005516" description="Leucine-rich repeat-containing N-terminal plant-type domain-containing protein" evidence="11">
    <location>
        <begin position="17"/>
        <end position="1130"/>
    </location>
</feature>
<organism evidence="13 14">
    <name type="scientific">Nepenthes gracilis</name>
    <name type="common">Slender pitcher plant</name>
    <dbReference type="NCBI Taxonomy" id="150966"/>
    <lineage>
        <taxon>Eukaryota</taxon>
        <taxon>Viridiplantae</taxon>
        <taxon>Streptophyta</taxon>
        <taxon>Embryophyta</taxon>
        <taxon>Tracheophyta</taxon>
        <taxon>Spermatophyta</taxon>
        <taxon>Magnoliopsida</taxon>
        <taxon>eudicotyledons</taxon>
        <taxon>Gunneridae</taxon>
        <taxon>Pentapetalae</taxon>
        <taxon>Caryophyllales</taxon>
        <taxon>Nepenthaceae</taxon>
        <taxon>Nepenthes</taxon>
    </lineage>
</organism>
<dbReference type="Proteomes" id="UP001279734">
    <property type="component" value="Unassembled WGS sequence"/>
</dbReference>
<keyword evidence="9" id="KW-0325">Glycoprotein</keyword>
<dbReference type="PANTHER" id="PTHR48062">
    <property type="entry name" value="RECEPTOR-LIKE PROTEIN 14"/>
    <property type="match status" value="1"/>
</dbReference>
<evidence type="ECO:0000313" key="14">
    <source>
        <dbReference type="Proteomes" id="UP001279734"/>
    </source>
</evidence>
<evidence type="ECO:0000256" key="10">
    <source>
        <dbReference type="SAM" id="Phobius"/>
    </source>
</evidence>
<feature type="signal peptide" evidence="11">
    <location>
        <begin position="1"/>
        <end position="16"/>
    </location>
</feature>
<dbReference type="Gene3D" id="3.80.10.10">
    <property type="entry name" value="Ribonuclease Inhibitor"/>
    <property type="match status" value="6"/>
</dbReference>
<evidence type="ECO:0000259" key="12">
    <source>
        <dbReference type="Pfam" id="PF08263"/>
    </source>
</evidence>
<dbReference type="Pfam" id="PF13516">
    <property type="entry name" value="LRR_6"/>
    <property type="match status" value="1"/>
</dbReference>
<evidence type="ECO:0000256" key="3">
    <source>
        <dbReference type="ARBA" id="ARBA00022614"/>
    </source>
</evidence>
<dbReference type="Pfam" id="PF13855">
    <property type="entry name" value="LRR_8"/>
    <property type="match status" value="2"/>
</dbReference>
<keyword evidence="3" id="KW-0433">Leucine-rich repeat</keyword>
<feature type="domain" description="Leucine-rich repeat-containing N-terminal plant-type" evidence="12">
    <location>
        <begin position="23"/>
        <end position="63"/>
    </location>
</feature>
<dbReference type="GO" id="GO:0005886">
    <property type="term" value="C:plasma membrane"/>
    <property type="evidence" value="ECO:0007669"/>
    <property type="project" value="UniProtKB-SubCell"/>
</dbReference>
<dbReference type="InterPro" id="IPR032675">
    <property type="entry name" value="LRR_dom_sf"/>
</dbReference>
<dbReference type="Pfam" id="PF08263">
    <property type="entry name" value="LRRNT_2"/>
    <property type="match status" value="1"/>
</dbReference>
<dbReference type="SMART" id="SM00365">
    <property type="entry name" value="LRR_SD22"/>
    <property type="match status" value="9"/>
</dbReference>